<feature type="compositionally biased region" description="Basic residues" evidence="1">
    <location>
        <begin position="543"/>
        <end position="567"/>
    </location>
</feature>
<feature type="region of interest" description="Disordered" evidence="1">
    <location>
        <begin position="460"/>
        <end position="584"/>
    </location>
</feature>
<feature type="compositionally biased region" description="Basic residues" evidence="1">
    <location>
        <begin position="311"/>
        <end position="323"/>
    </location>
</feature>
<accession>A0ABN9X6N1</accession>
<dbReference type="EMBL" id="CAUYUJ010019809">
    <property type="protein sequence ID" value="CAK0893796.1"/>
    <property type="molecule type" value="Genomic_DNA"/>
</dbReference>
<feature type="compositionally biased region" description="Low complexity" evidence="1">
    <location>
        <begin position="325"/>
        <end position="359"/>
    </location>
</feature>
<proteinExistence type="predicted"/>
<feature type="compositionally biased region" description="Basic residues" evidence="1">
    <location>
        <begin position="574"/>
        <end position="584"/>
    </location>
</feature>
<comment type="caution">
    <text evidence="2">The sequence shown here is derived from an EMBL/GenBank/DDBJ whole genome shotgun (WGS) entry which is preliminary data.</text>
</comment>
<gene>
    <name evidence="2" type="ORF">PCOR1329_LOCUS73037</name>
</gene>
<name>A0ABN9X6N1_9DINO</name>
<protein>
    <submittedName>
        <fullName evidence="2">Uncharacterized protein</fullName>
    </submittedName>
</protein>
<evidence type="ECO:0000313" key="3">
    <source>
        <dbReference type="Proteomes" id="UP001189429"/>
    </source>
</evidence>
<reference evidence="2" key="1">
    <citation type="submission" date="2023-10" db="EMBL/GenBank/DDBJ databases">
        <authorList>
            <person name="Chen Y."/>
            <person name="Shah S."/>
            <person name="Dougan E. K."/>
            <person name="Thang M."/>
            <person name="Chan C."/>
        </authorList>
    </citation>
    <scope>NUCLEOTIDE SEQUENCE [LARGE SCALE GENOMIC DNA]</scope>
</reference>
<organism evidence="2 3">
    <name type="scientific">Prorocentrum cordatum</name>
    <dbReference type="NCBI Taxonomy" id="2364126"/>
    <lineage>
        <taxon>Eukaryota</taxon>
        <taxon>Sar</taxon>
        <taxon>Alveolata</taxon>
        <taxon>Dinophyceae</taxon>
        <taxon>Prorocentrales</taxon>
        <taxon>Prorocentraceae</taxon>
        <taxon>Prorocentrum</taxon>
    </lineage>
</organism>
<feature type="non-terminal residue" evidence="2">
    <location>
        <position position="1"/>
    </location>
</feature>
<keyword evidence="3" id="KW-1185">Reference proteome</keyword>
<feature type="compositionally biased region" description="Low complexity" evidence="1">
    <location>
        <begin position="517"/>
        <end position="527"/>
    </location>
</feature>
<evidence type="ECO:0000256" key="1">
    <source>
        <dbReference type="SAM" id="MobiDB-lite"/>
    </source>
</evidence>
<feature type="compositionally biased region" description="Low complexity" evidence="1">
    <location>
        <begin position="397"/>
        <end position="416"/>
    </location>
</feature>
<feature type="region of interest" description="Disordered" evidence="1">
    <location>
        <begin position="311"/>
        <end position="373"/>
    </location>
</feature>
<feature type="region of interest" description="Disordered" evidence="1">
    <location>
        <begin position="397"/>
        <end position="422"/>
    </location>
</feature>
<sequence length="584" mass="62758">IQRPLAACVWARACFGSSSLKQRFHFDAGEHPGVGLQEQPHASAPATFTSFASSLSDPSSRRLRERLEDAAVRGEVHIAPGHPLLAGARAAHLPGRPPREPIARADQGGRVALGSHSYDVLLVAPFPTIEIIRWTPKLRDEDGEKCLDEEGRTIMGESCWFTLDNRRLYCLQAAAAGAWPKRAACVVDVLHDLPLSKTCPKKFDTRDLGFSVRLGRRNDQFNSRAIWNWQEVTKTDCEDLDGLAEEDRLALQCVREDAAKEEWVQLVDVPGDMPDWRSVEDQFPNRVIETAASAAALDAWRAWALGRRRGGGRRRLRRGRGRGARGAQGAQAPRAARAAGAQQPGRAAGAAREGARGRAAGAGRGAAGGPPRDVPLFFPRAIRAGLRAAGSLAIAATRRSGATSSPRGTTRGRTSRWAPRAPTWRPCGGRSSCCCRAACRLALSAPAGSRAACRRGFGCQPGGTRTPEAGATAARQGLAQARWRRPVERPPPGARGLGPAASPESRRAAAGGGGPGHAARAAPARRAACGRRPRRAVAAARPDRRRARRELLGRGRRRRGRQRRPRPRAASGGGRRRGRRRGGV</sequence>
<dbReference type="Proteomes" id="UP001189429">
    <property type="component" value="Unassembled WGS sequence"/>
</dbReference>
<evidence type="ECO:0000313" key="2">
    <source>
        <dbReference type="EMBL" id="CAK0893796.1"/>
    </source>
</evidence>